<dbReference type="Pfam" id="PF01395">
    <property type="entry name" value="PBP_GOBP"/>
    <property type="match status" value="1"/>
</dbReference>
<evidence type="ECO:0000256" key="2">
    <source>
        <dbReference type="ARBA" id="ARBA00008098"/>
    </source>
</evidence>
<organism evidence="8 9">
    <name type="scientific">Tribolium castaneum</name>
    <name type="common">Red flour beetle</name>
    <dbReference type="NCBI Taxonomy" id="7070"/>
    <lineage>
        <taxon>Eukaryota</taxon>
        <taxon>Metazoa</taxon>
        <taxon>Ecdysozoa</taxon>
        <taxon>Arthropoda</taxon>
        <taxon>Hexapoda</taxon>
        <taxon>Insecta</taxon>
        <taxon>Pterygota</taxon>
        <taxon>Neoptera</taxon>
        <taxon>Endopterygota</taxon>
        <taxon>Coleoptera</taxon>
        <taxon>Polyphaga</taxon>
        <taxon>Cucujiformia</taxon>
        <taxon>Tenebrionidae</taxon>
        <taxon>Tenebrionidae incertae sedis</taxon>
        <taxon>Tribolium</taxon>
    </lineage>
</organism>
<comment type="function">
    <text evidence="6">May be a carrier protein for lipids.</text>
</comment>
<dbReference type="HOGENOM" id="CLU_107288_3_2_1"/>
<dbReference type="GO" id="GO:0007608">
    <property type="term" value="P:sensory perception of smell"/>
    <property type="evidence" value="ECO:0000318"/>
    <property type="project" value="GO_Central"/>
</dbReference>
<reference evidence="8 9" key="1">
    <citation type="journal article" date="2008" name="Nature">
        <title>The genome of the model beetle and pest Tribolium castaneum.</title>
        <authorList>
            <consortium name="Tribolium Genome Sequencing Consortium"/>
            <person name="Richards S."/>
            <person name="Gibbs R.A."/>
            <person name="Weinstock G.M."/>
            <person name="Brown S.J."/>
            <person name="Denell R."/>
            <person name="Beeman R.W."/>
            <person name="Gibbs R."/>
            <person name="Beeman R.W."/>
            <person name="Brown S.J."/>
            <person name="Bucher G."/>
            <person name="Friedrich M."/>
            <person name="Grimmelikhuijzen C.J."/>
            <person name="Klingler M."/>
            <person name="Lorenzen M."/>
            <person name="Richards S."/>
            <person name="Roth S."/>
            <person name="Schroder R."/>
            <person name="Tautz D."/>
            <person name="Zdobnov E.M."/>
            <person name="Muzny D."/>
            <person name="Gibbs R.A."/>
            <person name="Weinstock G.M."/>
            <person name="Attaway T."/>
            <person name="Bell S."/>
            <person name="Buhay C.J."/>
            <person name="Chandrabose M.N."/>
            <person name="Chavez D."/>
            <person name="Clerk-Blankenburg K.P."/>
            <person name="Cree A."/>
            <person name="Dao M."/>
            <person name="Davis C."/>
            <person name="Chacko J."/>
            <person name="Dinh H."/>
            <person name="Dugan-Rocha S."/>
            <person name="Fowler G."/>
            <person name="Garner T.T."/>
            <person name="Garnes J."/>
            <person name="Gnirke A."/>
            <person name="Hawes A."/>
            <person name="Hernandez J."/>
            <person name="Hines S."/>
            <person name="Holder M."/>
            <person name="Hume J."/>
            <person name="Jhangiani S.N."/>
            <person name="Joshi V."/>
            <person name="Khan Z.M."/>
            <person name="Jackson L."/>
            <person name="Kovar C."/>
            <person name="Kowis A."/>
            <person name="Lee S."/>
            <person name="Lewis L.R."/>
            <person name="Margolis J."/>
            <person name="Morgan M."/>
            <person name="Nazareth L.V."/>
            <person name="Nguyen N."/>
            <person name="Okwuonu G."/>
            <person name="Parker D."/>
            <person name="Richards S."/>
            <person name="Ruiz S.J."/>
            <person name="Santibanez J."/>
            <person name="Savard J."/>
            <person name="Scherer S.E."/>
            <person name="Schneider B."/>
            <person name="Sodergren E."/>
            <person name="Tautz D."/>
            <person name="Vattahil S."/>
            <person name="Villasana D."/>
            <person name="White C.S."/>
            <person name="Wright R."/>
            <person name="Park Y."/>
            <person name="Beeman R.W."/>
            <person name="Lord J."/>
            <person name="Oppert B."/>
            <person name="Lorenzen M."/>
            <person name="Brown S."/>
            <person name="Wang L."/>
            <person name="Savard J."/>
            <person name="Tautz D."/>
            <person name="Richards S."/>
            <person name="Weinstock G."/>
            <person name="Gibbs R.A."/>
            <person name="Liu Y."/>
            <person name="Worley K."/>
            <person name="Weinstock G."/>
            <person name="Elsik C.G."/>
            <person name="Reese J.T."/>
            <person name="Elhaik E."/>
            <person name="Landan G."/>
            <person name="Graur D."/>
            <person name="Arensburger P."/>
            <person name="Atkinson P."/>
            <person name="Beeman R.W."/>
            <person name="Beidler J."/>
            <person name="Brown S.J."/>
            <person name="Demuth J.P."/>
            <person name="Drury D.W."/>
            <person name="Du Y.Z."/>
            <person name="Fujiwara H."/>
            <person name="Lorenzen M."/>
            <person name="Maselli V."/>
            <person name="Osanai M."/>
            <person name="Park Y."/>
            <person name="Robertson H.M."/>
            <person name="Tu Z."/>
            <person name="Wang J.J."/>
            <person name="Wang S."/>
            <person name="Richards S."/>
            <person name="Song H."/>
            <person name="Zhang L."/>
            <person name="Sodergren E."/>
            <person name="Werner D."/>
            <person name="Stanke M."/>
            <person name="Morgenstern B."/>
            <person name="Solovyev V."/>
            <person name="Kosarev P."/>
            <person name="Brown G."/>
            <person name="Chen H.C."/>
            <person name="Ermolaeva O."/>
            <person name="Hlavina W."/>
            <person name="Kapustin Y."/>
            <person name="Kiryutin B."/>
            <person name="Kitts P."/>
            <person name="Maglott D."/>
            <person name="Pruitt K."/>
            <person name="Sapojnikov V."/>
            <person name="Souvorov A."/>
            <person name="Mackey A.J."/>
            <person name="Waterhouse R.M."/>
            <person name="Wyder S."/>
            <person name="Zdobnov E.M."/>
            <person name="Zdobnov E.M."/>
            <person name="Wyder S."/>
            <person name="Kriventseva E.V."/>
            <person name="Kadowaki T."/>
            <person name="Bork P."/>
            <person name="Aranda M."/>
            <person name="Bao R."/>
            <person name="Beermann A."/>
            <person name="Berns N."/>
            <person name="Bolognesi R."/>
            <person name="Bonneton F."/>
            <person name="Bopp D."/>
            <person name="Brown S.J."/>
            <person name="Bucher G."/>
            <person name="Butts T."/>
            <person name="Chaumot A."/>
            <person name="Denell R.E."/>
            <person name="Ferrier D.E."/>
            <person name="Friedrich M."/>
            <person name="Gordon C.M."/>
            <person name="Jindra M."/>
            <person name="Klingler M."/>
            <person name="Lan Q."/>
            <person name="Lattorff H.M."/>
            <person name="Laudet V."/>
            <person name="von Levetsow C."/>
            <person name="Liu Z."/>
            <person name="Lutz R."/>
            <person name="Lynch J.A."/>
            <person name="da Fonseca R.N."/>
            <person name="Posnien N."/>
            <person name="Reuter R."/>
            <person name="Roth S."/>
            <person name="Savard J."/>
            <person name="Schinko J.B."/>
            <person name="Schmitt C."/>
            <person name="Schoppmeier M."/>
            <person name="Schroder R."/>
            <person name="Shippy T.D."/>
            <person name="Simonnet F."/>
            <person name="Marques-Souza H."/>
            <person name="Tautz D."/>
            <person name="Tomoyasu Y."/>
            <person name="Trauner J."/>
            <person name="Van der Zee M."/>
            <person name="Vervoort M."/>
            <person name="Wittkopp N."/>
            <person name="Wimmer E.A."/>
            <person name="Yang X."/>
            <person name="Jones A.K."/>
            <person name="Sattelle D.B."/>
            <person name="Ebert P.R."/>
            <person name="Nelson D."/>
            <person name="Scott J.G."/>
            <person name="Beeman R.W."/>
            <person name="Muthukrishnan S."/>
            <person name="Kramer K.J."/>
            <person name="Arakane Y."/>
            <person name="Beeman R.W."/>
            <person name="Zhu Q."/>
            <person name="Hogenkamp D."/>
            <person name="Dixit R."/>
            <person name="Oppert B."/>
            <person name="Jiang H."/>
            <person name="Zou Z."/>
            <person name="Marshall J."/>
            <person name="Elpidina E."/>
            <person name="Vinokurov K."/>
            <person name="Oppert C."/>
            <person name="Zou Z."/>
            <person name="Evans J."/>
            <person name="Lu Z."/>
            <person name="Zhao P."/>
            <person name="Sumathipala N."/>
            <person name="Altincicek B."/>
            <person name="Vilcinskas A."/>
            <person name="Williams M."/>
            <person name="Hultmark D."/>
            <person name="Hetru C."/>
            <person name="Jiang H."/>
            <person name="Grimmelikhuijzen C.J."/>
            <person name="Hauser F."/>
            <person name="Cazzamali G."/>
            <person name="Williamson M."/>
            <person name="Park Y."/>
            <person name="Li B."/>
            <person name="Tanaka Y."/>
            <person name="Predel R."/>
            <person name="Neupert S."/>
            <person name="Schachtner J."/>
            <person name="Verleyen P."/>
            <person name="Raible F."/>
            <person name="Bork P."/>
            <person name="Friedrich M."/>
            <person name="Walden K.K."/>
            <person name="Robertson H.M."/>
            <person name="Angeli S."/>
            <person name="Foret S."/>
            <person name="Bucher G."/>
            <person name="Schuetz S."/>
            <person name="Maleszka R."/>
            <person name="Wimmer E.A."/>
            <person name="Beeman R.W."/>
            <person name="Lorenzen M."/>
            <person name="Tomoyasu Y."/>
            <person name="Miller S.C."/>
            <person name="Grossmann D."/>
            <person name="Bucher G."/>
        </authorList>
    </citation>
    <scope>NUCLEOTIDE SEQUENCE [LARGE SCALE GENOMIC DNA]</scope>
    <source>
        <strain evidence="8 9">Georgia GA2</strain>
    </source>
</reference>
<dbReference type="GO" id="GO:0005549">
    <property type="term" value="F:odorant binding"/>
    <property type="evidence" value="ECO:0007669"/>
    <property type="project" value="InterPro"/>
</dbReference>
<dbReference type="GO" id="GO:0005615">
    <property type="term" value="C:extracellular space"/>
    <property type="evidence" value="ECO:0000318"/>
    <property type="project" value="GO_Central"/>
</dbReference>
<dbReference type="PROSITE" id="PS51257">
    <property type="entry name" value="PROKAR_LIPOPROTEIN"/>
    <property type="match status" value="1"/>
</dbReference>
<feature type="chain" id="PRO_5003089546" evidence="7">
    <location>
        <begin position="19"/>
        <end position="135"/>
    </location>
</feature>
<evidence type="ECO:0000256" key="6">
    <source>
        <dbReference type="ARBA" id="ARBA00056866"/>
    </source>
</evidence>
<dbReference type="OMA" id="ACAGQEG"/>
<dbReference type="PhylomeDB" id="D6WS37"/>
<evidence type="ECO:0000256" key="5">
    <source>
        <dbReference type="ARBA" id="ARBA00023180"/>
    </source>
</evidence>
<comment type="similarity">
    <text evidence="2">Belongs to the PBP/GOBP family.</text>
</comment>
<dbReference type="OrthoDB" id="428774at2759"/>
<dbReference type="PANTHER" id="PTHR11857:SF43">
    <property type="entry name" value="GEO07291P1-RELATED"/>
    <property type="match status" value="1"/>
</dbReference>
<comment type="subcellular location">
    <subcellularLocation>
        <location evidence="1">Secreted</location>
    </subcellularLocation>
</comment>
<dbReference type="eggNOG" id="ENOG502SC5Y">
    <property type="taxonomic scope" value="Eukaryota"/>
</dbReference>
<dbReference type="AlphaFoldDB" id="D6WS37"/>
<evidence type="ECO:0000313" key="8">
    <source>
        <dbReference type="EMBL" id="EFA07542.1"/>
    </source>
</evidence>
<dbReference type="CDD" id="cd23992">
    <property type="entry name" value="PBP_GOBP"/>
    <property type="match status" value="1"/>
</dbReference>
<keyword evidence="3" id="KW-0964">Secreted</keyword>
<evidence type="ECO:0000313" key="9">
    <source>
        <dbReference type="Proteomes" id="UP000007266"/>
    </source>
</evidence>
<dbReference type="SMART" id="SM00708">
    <property type="entry name" value="PhBP"/>
    <property type="match status" value="1"/>
</dbReference>
<dbReference type="GeneID" id="664595"/>
<keyword evidence="4 7" id="KW-0732">Signal</keyword>
<dbReference type="FunFam" id="1.10.238.20:FF:000001">
    <property type="entry name" value="General odorant-binding protein lush"/>
    <property type="match status" value="1"/>
</dbReference>
<dbReference type="STRING" id="7070.D6WS37"/>
<evidence type="ECO:0000256" key="1">
    <source>
        <dbReference type="ARBA" id="ARBA00004613"/>
    </source>
</evidence>
<protein>
    <submittedName>
        <fullName evidence="8">Odorant binding protein 10</fullName>
    </submittedName>
</protein>
<dbReference type="EMBL" id="KQ971354">
    <property type="protein sequence ID" value="EFA07542.1"/>
    <property type="molecule type" value="Genomic_DNA"/>
</dbReference>
<evidence type="ECO:0000256" key="7">
    <source>
        <dbReference type="SAM" id="SignalP"/>
    </source>
</evidence>
<name>D6WS37_TRICA</name>
<proteinExistence type="inferred from homology"/>
<dbReference type="InterPro" id="IPR036728">
    <property type="entry name" value="PBP_GOBP_sf"/>
</dbReference>
<sequence length="135" mass="15316">MKTVAVLLFLALAACTKQEDDDRQETIRQYRDDCIAETKVDPALIDRADNGDFTDDAKLQCFSKCFYQKAGFVSETGDLLFDVIKDKIPKEANREKALAIIDKCKELKGADSCETVYLVHKCYFLHSYGTDKKTE</sequence>
<evidence type="ECO:0000256" key="4">
    <source>
        <dbReference type="ARBA" id="ARBA00022729"/>
    </source>
</evidence>
<gene>
    <name evidence="8" type="primary">TcOBP7D</name>
    <name evidence="8" type="ORF">TcasGA2_TC010063</name>
</gene>
<keyword evidence="5" id="KW-0325">Glycoprotein</keyword>
<feature type="signal peptide" evidence="7">
    <location>
        <begin position="1"/>
        <end position="18"/>
    </location>
</feature>
<dbReference type="Gene3D" id="1.10.238.20">
    <property type="entry name" value="Pheromone/general odorant binding protein domain"/>
    <property type="match status" value="1"/>
</dbReference>
<keyword evidence="9" id="KW-1185">Reference proteome</keyword>
<dbReference type="Proteomes" id="UP000007266">
    <property type="component" value="Linkage group 7"/>
</dbReference>
<dbReference type="FunCoup" id="D6WS37">
    <property type="interactions" value="85"/>
</dbReference>
<dbReference type="SUPFAM" id="SSF47565">
    <property type="entry name" value="Insect pheromone/odorant-binding proteins"/>
    <property type="match status" value="1"/>
</dbReference>
<dbReference type="PANTHER" id="PTHR11857">
    <property type="entry name" value="ODORANT BINDING PROTEIN-RELATED"/>
    <property type="match status" value="1"/>
</dbReference>
<dbReference type="SMR" id="D6WS37"/>
<dbReference type="KEGG" id="tca:664595"/>
<dbReference type="InterPro" id="IPR006170">
    <property type="entry name" value="PBP/GOBP"/>
</dbReference>
<dbReference type="InParanoid" id="D6WS37"/>
<accession>D6WS37</accession>
<evidence type="ECO:0000256" key="3">
    <source>
        <dbReference type="ARBA" id="ARBA00022525"/>
    </source>
</evidence>
<reference evidence="8 9" key="2">
    <citation type="journal article" date="2010" name="Nucleic Acids Res.">
        <title>BeetleBase in 2010: revisions to provide comprehensive genomic information for Tribolium castaneum.</title>
        <authorList>
            <person name="Kim H.S."/>
            <person name="Murphy T."/>
            <person name="Xia J."/>
            <person name="Caragea D."/>
            <person name="Park Y."/>
            <person name="Beeman R.W."/>
            <person name="Lorenzen M.D."/>
            <person name="Butcher S."/>
            <person name="Manak J.R."/>
            <person name="Brown S.J."/>
        </authorList>
    </citation>
    <scope>GENOME REANNOTATION</scope>
    <source>
        <strain evidence="8 9">Georgia GA2</strain>
    </source>
</reference>